<dbReference type="GO" id="GO:0006004">
    <property type="term" value="P:fucose metabolic process"/>
    <property type="evidence" value="ECO:0007669"/>
    <property type="project" value="TreeGrafter"/>
</dbReference>
<dbReference type="AlphaFoldDB" id="A0A382EC25"/>
<accession>A0A382EC25</accession>
<evidence type="ECO:0000256" key="3">
    <source>
        <dbReference type="ARBA" id="ARBA00022729"/>
    </source>
</evidence>
<dbReference type="GO" id="GO:0016139">
    <property type="term" value="P:glycoside catabolic process"/>
    <property type="evidence" value="ECO:0007669"/>
    <property type="project" value="TreeGrafter"/>
</dbReference>
<dbReference type="InterPro" id="IPR017853">
    <property type="entry name" value="GH"/>
</dbReference>
<dbReference type="GO" id="GO:0005764">
    <property type="term" value="C:lysosome"/>
    <property type="evidence" value="ECO:0007669"/>
    <property type="project" value="TreeGrafter"/>
</dbReference>
<dbReference type="PANTHER" id="PTHR10030:SF37">
    <property type="entry name" value="ALPHA-L-FUCOSIDASE-RELATED"/>
    <property type="match status" value="1"/>
</dbReference>
<sequence>MKLTKIITGIITLASLSLFAQKTFDTNGEDWKIPKSPKWEELKKEPIPEWMIDAKFGMYTHWGIYSVPAHGGPDYVKELYAANGKDRKGVKEYHEEKYGPIKNFGYKDFVPMFTADKFDAKEWVAVMNGGGAKFGGICLAHHDGFCLWDSKYTKWDSKDMGPKKDIYGEIAKEIRKTDMKLLATLHMARTYGYVFDKDHTKEEKETWDIYDNNNSWIYRNKDKEPKEKFGQEWANKVREVINNYSPDVLWFDGLSGSIENEEVPQDTIVNIFQDYYKKKGMNGDDV</sequence>
<evidence type="ECO:0000256" key="5">
    <source>
        <dbReference type="ARBA" id="ARBA00023295"/>
    </source>
</evidence>
<name>A0A382EC25_9ZZZZ</name>
<dbReference type="SMART" id="SM00812">
    <property type="entry name" value="Alpha_L_fucos"/>
    <property type="match status" value="1"/>
</dbReference>
<organism evidence="7">
    <name type="scientific">marine metagenome</name>
    <dbReference type="NCBI Taxonomy" id="408172"/>
    <lineage>
        <taxon>unclassified sequences</taxon>
        <taxon>metagenomes</taxon>
        <taxon>ecological metagenomes</taxon>
    </lineage>
</organism>
<dbReference type="SUPFAM" id="SSF51445">
    <property type="entry name" value="(Trans)glycosidases"/>
    <property type="match status" value="1"/>
</dbReference>
<keyword evidence="4" id="KW-0378">Hydrolase</keyword>
<dbReference type="EC" id="3.2.1.51" evidence="2"/>
<protein>
    <recommendedName>
        <fullName evidence="2">alpha-L-fucosidase</fullName>
        <ecNumber evidence="2">3.2.1.51</ecNumber>
    </recommendedName>
</protein>
<proteinExistence type="inferred from homology"/>
<reference evidence="7" key="1">
    <citation type="submission" date="2018-05" db="EMBL/GenBank/DDBJ databases">
        <authorList>
            <person name="Lanie J.A."/>
            <person name="Ng W.-L."/>
            <person name="Kazmierczak K.M."/>
            <person name="Andrzejewski T.M."/>
            <person name="Davidsen T.M."/>
            <person name="Wayne K.J."/>
            <person name="Tettelin H."/>
            <person name="Glass J.I."/>
            <person name="Rusch D."/>
            <person name="Podicherti R."/>
            <person name="Tsui H.-C.T."/>
            <person name="Winkler M.E."/>
        </authorList>
    </citation>
    <scope>NUCLEOTIDE SEQUENCE</scope>
</reference>
<evidence type="ECO:0000256" key="2">
    <source>
        <dbReference type="ARBA" id="ARBA00012662"/>
    </source>
</evidence>
<evidence type="ECO:0000313" key="7">
    <source>
        <dbReference type="EMBL" id="SVB47417.1"/>
    </source>
</evidence>
<comment type="similarity">
    <text evidence="1">Belongs to the glycosyl hydrolase 29 family.</text>
</comment>
<gene>
    <name evidence="7" type="ORF">METZ01_LOCUS200271</name>
</gene>
<feature type="domain" description="Glycoside hydrolase family 29 N-terminal" evidence="6">
    <location>
        <begin position="36"/>
        <end position="268"/>
    </location>
</feature>
<dbReference type="InterPro" id="IPR057739">
    <property type="entry name" value="Glyco_hydro_29_N"/>
</dbReference>
<dbReference type="Gene3D" id="3.20.20.80">
    <property type="entry name" value="Glycosidases"/>
    <property type="match status" value="1"/>
</dbReference>
<evidence type="ECO:0000259" key="6">
    <source>
        <dbReference type="Pfam" id="PF01120"/>
    </source>
</evidence>
<evidence type="ECO:0000256" key="4">
    <source>
        <dbReference type="ARBA" id="ARBA00022801"/>
    </source>
</evidence>
<evidence type="ECO:0000256" key="1">
    <source>
        <dbReference type="ARBA" id="ARBA00007951"/>
    </source>
</evidence>
<dbReference type="Pfam" id="PF01120">
    <property type="entry name" value="Alpha_L_fucos"/>
    <property type="match status" value="1"/>
</dbReference>
<dbReference type="GO" id="GO:0004560">
    <property type="term" value="F:alpha-L-fucosidase activity"/>
    <property type="evidence" value="ECO:0007669"/>
    <property type="project" value="InterPro"/>
</dbReference>
<dbReference type="InterPro" id="IPR000933">
    <property type="entry name" value="Glyco_hydro_29"/>
</dbReference>
<keyword evidence="5" id="KW-0326">Glycosidase</keyword>
<keyword evidence="3" id="KW-0732">Signal</keyword>
<feature type="non-terminal residue" evidence="7">
    <location>
        <position position="286"/>
    </location>
</feature>
<dbReference type="EMBL" id="UINC01043414">
    <property type="protein sequence ID" value="SVB47417.1"/>
    <property type="molecule type" value="Genomic_DNA"/>
</dbReference>
<dbReference type="PANTHER" id="PTHR10030">
    <property type="entry name" value="ALPHA-L-FUCOSIDASE"/>
    <property type="match status" value="1"/>
</dbReference>